<evidence type="ECO:0000256" key="2">
    <source>
        <dbReference type="SAM" id="Phobius"/>
    </source>
</evidence>
<gene>
    <name evidence="4" type="ORF">C8D99_11719</name>
</gene>
<feature type="compositionally biased region" description="Low complexity" evidence="1">
    <location>
        <begin position="192"/>
        <end position="211"/>
    </location>
</feature>
<keyword evidence="2" id="KW-0472">Membrane</keyword>
<evidence type="ECO:0000313" key="4">
    <source>
        <dbReference type="EMBL" id="TDY56718.1"/>
    </source>
</evidence>
<comment type="caution">
    <text evidence="4">The sequence shown here is derived from an EMBL/GenBank/DDBJ whole genome shotgun (WGS) entry which is preliminary data.</text>
</comment>
<reference evidence="4 5" key="1">
    <citation type="submission" date="2019-03" db="EMBL/GenBank/DDBJ databases">
        <title>Genomic Encyclopedia of Type Strains, Phase IV (KMG-IV): sequencing the most valuable type-strain genomes for metagenomic binning, comparative biology and taxonomic classification.</title>
        <authorList>
            <person name="Goeker M."/>
        </authorList>
    </citation>
    <scope>NUCLEOTIDE SEQUENCE [LARGE SCALE GENOMIC DNA]</scope>
    <source>
        <strain evidence="4 5">DSM 25964</strain>
    </source>
</reference>
<evidence type="ECO:0000256" key="1">
    <source>
        <dbReference type="SAM" id="MobiDB-lite"/>
    </source>
</evidence>
<dbReference type="Pfam" id="PF13240">
    <property type="entry name" value="Zn_Ribbon_1"/>
    <property type="match status" value="1"/>
</dbReference>
<accession>A0A4R8M1Z6</accession>
<keyword evidence="2" id="KW-0812">Transmembrane</keyword>
<dbReference type="RefSeq" id="WP_166670156.1">
    <property type="nucleotide sequence ID" value="NZ_SORI01000017.1"/>
</dbReference>
<organism evidence="4 5">
    <name type="scientific">Aminivibrio pyruvatiphilus</name>
    <dbReference type="NCBI Taxonomy" id="1005740"/>
    <lineage>
        <taxon>Bacteria</taxon>
        <taxon>Thermotogati</taxon>
        <taxon>Synergistota</taxon>
        <taxon>Synergistia</taxon>
        <taxon>Synergistales</taxon>
        <taxon>Aminobacteriaceae</taxon>
        <taxon>Aminivibrio</taxon>
    </lineage>
</organism>
<dbReference type="AlphaFoldDB" id="A0A4R8M1Z6"/>
<evidence type="ECO:0000313" key="5">
    <source>
        <dbReference type="Proteomes" id="UP000295066"/>
    </source>
</evidence>
<feature type="transmembrane region" description="Helical" evidence="2">
    <location>
        <begin position="119"/>
        <end position="141"/>
    </location>
</feature>
<feature type="region of interest" description="Disordered" evidence="1">
    <location>
        <begin position="1"/>
        <end position="21"/>
    </location>
</feature>
<sequence length="491" mass="52226">MVDYDEKGFSPSGGNNGRKCPECGEEVSGRFRFCPACGTAIPEVPANVPLRPRAAVSRQEPVSREQFVPRHGGARFAENGSEPEQGRRFRTNADKTEASFREFNAVASSRRRKDDRKSALPLIMILLVFLVSIGGGVYWFLRQAEDLPWDSAVVQKPEKTPPASGPAPEQLSPAGAPTAENPGGTAAVPGEAAQPAVPATSTPVPVASAVPGEIPEVTGPTRGIVIGSSVNLRGSHTIESPVVGRVSAGNRLEVAESWTPDDSAEAVTLADVELTAPDGKKVKVARGKGVTVTGLPDASGMVNVILPEDRNKVVYSVSSKSLSDPQAWPWYRVKPQGGGKEGWIFGKFLTVLDTREESLSVLYLDSALTSYGTTKEQVQEVLGKPQKTSSRKVKASGGEGTETTLTFSGGTFVVYEGPGGPEVKKITLTSAKHPLDGGLAVGMERRQVLSLLGHPNDLEKGEEIYRANKTAGIRIKYENYRVKSVTAGVLN</sequence>
<keyword evidence="2" id="KW-1133">Transmembrane helix</keyword>
<dbReference type="EMBL" id="SORI01000017">
    <property type="protein sequence ID" value="TDY56718.1"/>
    <property type="molecule type" value="Genomic_DNA"/>
</dbReference>
<dbReference type="Proteomes" id="UP000295066">
    <property type="component" value="Unassembled WGS sequence"/>
</dbReference>
<feature type="domain" description="Zinc-ribbon" evidence="3">
    <location>
        <begin position="19"/>
        <end position="40"/>
    </location>
</feature>
<evidence type="ECO:0000259" key="3">
    <source>
        <dbReference type="Pfam" id="PF13240"/>
    </source>
</evidence>
<keyword evidence="5" id="KW-1185">Reference proteome</keyword>
<dbReference type="InterPro" id="IPR026870">
    <property type="entry name" value="Zinc_ribbon_dom"/>
</dbReference>
<feature type="region of interest" description="Disordered" evidence="1">
    <location>
        <begin position="155"/>
        <end position="214"/>
    </location>
</feature>
<proteinExistence type="predicted"/>
<protein>
    <submittedName>
        <fullName evidence="4">Zinc ribbon protein</fullName>
    </submittedName>
</protein>
<name>A0A4R8M1Z6_9BACT</name>